<dbReference type="CDD" id="cd12940">
    <property type="entry name" value="LEM_LAP2_LEMD1"/>
    <property type="match status" value="1"/>
</dbReference>
<evidence type="ECO:0000256" key="1">
    <source>
        <dbReference type="ARBA" id="ARBA00007744"/>
    </source>
</evidence>
<evidence type="ECO:0000256" key="6">
    <source>
        <dbReference type="SAM" id="MobiDB-lite"/>
    </source>
</evidence>
<dbReference type="Gene3D" id="1.10.720.40">
    <property type="match status" value="2"/>
</dbReference>
<evidence type="ECO:0000259" key="8">
    <source>
        <dbReference type="PROSITE" id="PS50954"/>
    </source>
</evidence>
<proteinExistence type="inferred from homology"/>
<evidence type="ECO:0000256" key="7">
    <source>
        <dbReference type="SAM" id="Phobius"/>
    </source>
</evidence>
<dbReference type="FunFam" id="1.10.720.40:FF:000001">
    <property type="entry name" value="LEM domain containing 2, isoform CRA_a"/>
    <property type="match status" value="1"/>
</dbReference>
<evidence type="ECO:0000256" key="2">
    <source>
        <dbReference type="ARBA" id="ARBA00022481"/>
    </source>
</evidence>
<dbReference type="PANTHER" id="PTHR12019:SF22">
    <property type="entry name" value="LAMINA-ASSOCIATED POLYPEPTIDE 2, ISOFORMS BETA_GAMMA"/>
    <property type="match status" value="1"/>
</dbReference>
<organism evidence="10 11">
    <name type="scientific">Tachysurus vachellii</name>
    <name type="common">Darkbarbel catfish</name>
    <name type="synonym">Pelteobagrus vachellii</name>
    <dbReference type="NCBI Taxonomy" id="175792"/>
    <lineage>
        <taxon>Eukaryota</taxon>
        <taxon>Metazoa</taxon>
        <taxon>Chordata</taxon>
        <taxon>Craniata</taxon>
        <taxon>Vertebrata</taxon>
        <taxon>Euteleostomi</taxon>
        <taxon>Actinopterygii</taxon>
        <taxon>Neopterygii</taxon>
        <taxon>Teleostei</taxon>
        <taxon>Ostariophysi</taxon>
        <taxon>Siluriformes</taxon>
        <taxon>Bagridae</taxon>
        <taxon>Tachysurus</taxon>
    </lineage>
</organism>
<keyword evidence="11" id="KW-1185">Reference proteome</keyword>
<dbReference type="InterPro" id="IPR051656">
    <property type="entry name" value="LEM_domain"/>
</dbReference>
<dbReference type="AlphaFoldDB" id="A0AA88LVY2"/>
<dbReference type="Pfam" id="PF08198">
    <property type="entry name" value="Thymopoietin"/>
    <property type="match status" value="1"/>
</dbReference>
<dbReference type="SMART" id="SM01261">
    <property type="entry name" value="Thymopoietin"/>
    <property type="match status" value="1"/>
</dbReference>
<dbReference type="SUPFAM" id="SSF63451">
    <property type="entry name" value="LEM domain"/>
    <property type="match status" value="2"/>
</dbReference>
<keyword evidence="3" id="KW-0597">Phosphoprotein</keyword>
<keyword evidence="4" id="KW-0007">Acetylation</keyword>
<dbReference type="InterPro" id="IPR011015">
    <property type="entry name" value="LEM/LEM-like_dom_sf"/>
</dbReference>
<feature type="domain" description="LEM" evidence="8">
    <location>
        <begin position="76"/>
        <end position="120"/>
    </location>
</feature>
<dbReference type="SMART" id="SM00540">
    <property type="entry name" value="LEM"/>
    <property type="match status" value="1"/>
</dbReference>
<dbReference type="PROSITE" id="PS50954">
    <property type="entry name" value="LEM"/>
    <property type="match status" value="1"/>
</dbReference>
<name>A0AA88LVY2_TACVA</name>
<comment type="caution">
    <text evidence="10">The sequence shown here is derived from an EMBL/GenBank/DDBJ whole genome shotgun (WGS) entry which is preliminary data.</text>
</comment>
<dbReference type="InterPro" id="IPR003887">
    <property type="entry name" value="LEM_dom"/>
</dbReference>
<feature type="compositionally biased region" description="Acidic residues" evidence="6">
    <location>
        <begin position="134"/>
        <end position="146"/>
    </location>
</feature>
<feature type="compositionally biased region" description="Basic and acidic residues" evidence="6">
    <location>
        <begin position="60"/>
        <end position="73"/>
    </location>
</feature>
<sequence>MPVFVENASQFSKQRLKSELISHNIELPPAGSDKQVYLEVYMKHMGDKNTTDFSSDEEENVRNGNEEEKRSDDSDMVDLSSLTDEQLKRKLLQYGVKAGPIVATTRALYERKLHRLMTQHSFNSKADAGKYSESEEEESGSEELEPESVSHTGLSVKPSTETVTDVLMEMFPDTAITPTGITATKRRSIKGAAGRPVQFKYPDTPLSPVTLEKLELQQRLVPLWVQIAVFLLVVAFLYFIYILVEEPLENPFSALLQGLSQEARSDDLAFVSQDTHT</sequence>
<evidence type="ECO:0000313" key="10">
    <source>
        <dbReference type="EMBL" id="KAK2825253.1"/>
    </source>
</evidence>
<feature type="region of interest" description="Disordered" evidence="6">
    <location>
        <begin position="120"/>
        <end position="156"/>
    </location>
</feature>
<feature type="domain" description="LEM-like" evidence="9">
    <location>
        <begin position="5"/>
        <end position="48"/>
    </location>
</feature>
<dbReference type="GO" id="GO:0003677">
    <property type="term" value="F:DNA binding"/>
    <property type="evidence" value="ECO:0007669"/>
    <property type="project" value="UniProtKB-KW"/>
</dbReference>
<feature type="transmembrane region" description="Helical" evidence="7">
    <location>
        <begin position="223"/>
        <end position="244"/>
    </location>
</feature>
<protein>
    <recommendedName>
        <fullName evidence="12">Lamina-associated polypeptide 2</fullName>
    </recommendedName>
</protein>
<evidence type="ECO:0000256" key="5">
    <source>
        <dbReference type="ARBA" id="ARBA00023125"/>
    </source>
</evidence>
<reference evidence="10" key="1">
    <citation type="submission" date="2023-08" db="EMBL/GenBank/DDBJ databases">
        <title>Pelteobagrus vachellii genome.</title>
        <authorList>
            <person name="Liu H."/>
        </authorList>
    </citation>
    <scope>NUCLEOTIDE SEQUENCE</scope>
    <source>
        <strain evidence="10">PRFRI_2022a</strain>
        <tissue evidence="10">Muscle</tissue>
    </source>
</reference>
<feature type="region of interest" description="Disordered" evidence="6">
    <location>
        <begin position="47"/>
        <end position="78"/>
    </location>
</feature>
<keyword evidence="7" id="KW-0812">Transmembrane</keyword>
<keyword evidence="7" id="KW-0472">Membrane</keyword>
<accession>A0AA88LVY2</accession>
<evidence type="ECO:0008006" key="12">
    <source>
        <dbReference type="Google" id="ProtNLM"/>
    </source>
</evidence>
<evidence type="ECO:0000256" key="3">
    <source>
        <dbReference type="ARBA" id="ARBA00022553"/>
    </source>
</evidence>
<evidence type="ECO:0000259" key="9">
    <source>
        <dbReference type="PROSITE" id="PS50955"/>
    </source>
</evidence>
<evidence type="ECO:0000256" key="4">
    <source>
        <dbReference type="ARBA" id="ARBA00022990"/>
    </source>
</evidence>
<keyword evidence="5" id="KW-0238">DNA-binding</keyword>
<dbReference type="GO" id="GO:0005635">
    <property type="term" value="C:nuclear envelope"/>
    <property type="evidence" value="ECO:0007669"/>
    <property type="project" value="UniProtKB-ARBA"/>
</dbReference>
<dbReference type="Proteomes" id="UP001187315">
    <property type="component" value="Unassembled WGS sequence"/>
</dbReference>
<keyword evidence="7" id="KW-1133">Transmembrane helix</keyword>
<dbReference type="EMBL" id="JAVHJS010000020">
    <property type="protein sequence ID" value="KAK2825253.1"/>
    <property type="molecule type" value="Genomic_DNA"/>
</dbReference>
<dbReference type="PANTHER" id="PTHR12019">
    <property type="entry name" value="LAMINA-ASSOCIATED POLYPEPTIDE THYMOPOIETIN"/>
    <property type="match status" value="1"/>
</dbReference>
<dbReference type="InterPro" id="IPR013146">
    <property type="entry name" value="LEM-like_dom"/>
</dbReference>
<dbReference type="Pfam" id="PF03020">
    <property type="entry name" value="LEM"/>
    <property type="match status" value="1"/>
</dbReference>
<comment type="similarity">
    <text evidence="1">Belongs to the LEM family.</text>
</comment>
<dbReference type="PROSITE" id="PS50955">
    <property type="entry name" value="LEM_LIKE"/>
    <property type="match status" value="1"/>
</dbReference>
<gene>
    <name evidence="10" type="ORF">Q7C36_019180</name>
</gene>
<evidence type="ECO:0000313" key="11">
    <source>
        <dbReference type="Proteomes" id="UP001187315"/>
    </source>
</evidence>
<keyword evidence="2" id="KW-0488">Methylation</keyword>